<evidence type="ECO:0000313" key="2">
    <source>
        <dbReference type="Proteomes" id="UP001432322"/>
    </source>
</evidence>
<evidence type="ECO:0000313" key="1">
    <source>
        <dbReference type="EMBL" id="GMT12453.1"/>
    </source>
</evidence>
<dbReference type="Proteomes" id="UP001432322">
    <property type="component" value="Unassembled WGS sequence"/>
</dbReference>
<accession>A0AAV5V0A7</accession>
<protein>
    <submittedName>
        <fullName evidence="1">Uncharacterized protein</fullName>
    </submittedName>
</protein>
<feature type="non-terminal residue" evidence="1">
    <location>
        <position position="1"/>
    </location>
</feature>
<reference evidence="1" key="1">
    <citation type="submission" date="2023-10" db="EMBL/GenBank/DDBJ databases">
        <title>Genome assembly of Pristionchus species.</title>
        <authorList>
            <person name="Yoshida K."/>
            <person name="Sommer R.J."/>
        </authorList>
    </citation>
    <scope>NUCLEOTIDE SEQUENCE</scope>
    <source>
        <strain evidence="1">RS5133</strain>
    </source>
</reference>
<organism evidence="1 2">
    <name type="scientific">Pristionchus fissidentatus</name>
    <dbReference type="NCBI Taxonomy" id="1538716"/>
    <lineage>
        <taxon>Eukaryota</taxon>
        <taxon>Metazoa</taxon>
        <taxon>Ecdysozoa</taxon>
        <taxon>Nematoda</taxon>
        <taxon>Chromadorea</taxon>
        <taxon>Rhabditida</taxon>
        <taxon>Rhabditina</taxon>
        <taxon>Diplogasteromorpha</taxon>
        <taxon>Diplogasteroidea</taxon>
        <taxon>Neodiplogasteridae</taxon>
        <taxon>Pristionchus</taxon>
    </lineage>
</organism>
<proteinExistence type="predicted"/>
<name>A0AAV5V0A7_9BILA</name>
<comment type="caution">
    <text evidence="1">The sequence shown here is derived from an EMBL/GenBank/DDBJ whole genome shotgun (WGS) entry which is preliminary data.</text>
</comment>
<dbReference type="AlphaFoldDB" id="A0AAV5V0A7"/>
<dbReference type="EMBL" id="BTSY01000001">
    <property type="protein sequence ID" value="GMT12453.1"/>
    <property type="molecule type" value="Genomic_DNA"/>
</dbReference>
<gene>
    <name evidence="1" type="ORF">PFISCL1PPCAC_3750</name>
</gene>
<feature type="non-terminal residue" evidence="1">
    <location>
        <position position="74"/>
    </location>
</feature>
<keyword evidence="2" id="KW-1185">Reference proteome</keyword>
<sequence length="74" mass="8225">VLIVHIVFLRHSSLLFNRRCRQPVLQTGKQLHAPVVDVDGAEAQRSVATKRELEPQCGADDIEHVEGVVVEEGE</sequence>